<dbReference type="OrthoDB" id="9815328at2"/>
<evidence type="ECO:0000313" key="2">
    <source>
        <dbReference type="EMBL" id="ADG93959.1"/>
    </source>
</evidence>
<evidence type="ECO:0000256" key="1">
    <source>
        <dbReference type="SAM" id="SignalP"/>
    </source>
</evidence>
<dbReference type="eggNOG" id="ENOG50330UM">
    <property type="taxonomic scope" value="Bacteria"/>
</dbReference>
<dbReference type="RefSeq" id="WP_013136104.1">
    <property type="nucleotide sequence ID" value="NC_014166.1"/>
</dbReference>
<sequence length="131" mass="14767" precursor="true">MKNILKVSSVLFLALFFLVGCRTAAIYNVNNDPIEVKASMDKVYNAIKFAGASKGWIITKVKPGLAMGKLNVRQHQAVVEIPYTEKSFSINYKSSLNLKYNAQTNQIHNNYNGWIQNLENAINLQLSMLEK</sequence>
<dbReference type="HOGENOM" id="CLU_148014_0_0_7"/>
<proteinExistence type="predicted"/>
<keyword evidence="2" id="KW-0449">Lipoprotein</keyword>
<dbReference type="KEGG" id="ant:Arnit_2308"/>
<feature type="chain" id="PRO_5003078208" evidence="1">
    <location>
        <begin position="25"/>
        <end position="131"/>
    </location>
</feature>
<protein>
    <submittedName>
        <fullName evidence="2">Putative lipoprotein</fullName>
    </submittedName>
</protein>
<feature type="signal peptide" evidence="1">
    <location>
        <begin position="1"/>
        <end position="24"/>
    </location>
</feature>
<dbReference type="Proteomes" id="UP000000939">
    <property type="component" value="Chromosome"/>
</dbReference>
<dbReference type="PROSITE" id="PS51257">
    <property type="entry name" value="PROKAR_LIPOPROTEIN"/>
    <property type="match status" value="1"/>
</dbReference>
<keyword evidence="3" id="KW-1185">Reference proteome</keyword>
<keyword evidence="1" id="KW-0732">Signal</keyword>
<gene>
    <name evidence="2" type="ordered locus">Arnit_2308</name>
</gene>
<accession>D5V0Z7</accession>
<name>D5V0Z7_ARCNC</name>
<organism evidence="2 3">
    <name type="scientific">Arcobacter nitrofigilis (strain ATCC 33309 / DSM 7299 / CCUG 15893 / LMG 7604 / NCTC 12251 / CI)</name>
    <name type="common">Campylobacter nitrofigilis</name>
    <dbReference type="NCBI Taxonomy" id="572480"/>
    <lineage>
        <taxon>Bacteria</taxon>
        <taxon>Pseudomonadati</taxon>
        <taxon>Campylobacterota</taxon>
        <taxon>Epsilonproteobacteria</taxon>
        <taxon>Campylobacterales</taxon>
        <taxon>Arcobacteraceae</taxon>
        <taxon>Arcobacter</taxon>
    </lineage>
</organism>
<reference evidence="2 3" key="1">
    <citation type="journal article" date="2010" name="Stand. Genomic Sci.">
        <title>Complete genome sequence of Arcobacter nitrofigilis type strain (CI).</title>
        <authorList>
            <person name="Pati A."/>
            <person name="Gronow S."/>
            <person name="Lapidus A."/>
            <person name="Copeland A."/>
            <person name="Glavina Del Rio T."/>
            <person name="Nolan M."/>
            <person name="Lucas S."/>
            <person name="Tice H."/>
            <person name="Cheng J.F."/>
            <person name="Han C."/>
            <person name="Chertkov O."/>
            <person name="Bruce D."/>
            <person name="Tapia R."/>
            <person name="Goodwin L."/>
            <person name="Pitluck S."/>
            <person name="Liolios K."/>
            <person name="Ivanova N."/>
            <person name="Mavromatis K."/>
            <person name="Chen A."/>
            <person name="Palaniappan K."/>
            <person name="Land M."/>
            <person name="Hauser L."/>
            <person name="Chang Y.J."/>
            <person name="Jeffries C.D."/>
            <person name="Detter J.C."/>
            <person name="Rohde M."/>
            <person name="Goker M."/>
            <person name="Bristow J."/>
            <person name="Eisen J.A."/>
            <person name="Markowitz V."/>
            <person name="Hugenholtz P."/>
            <person name="Klenk H.P."/>
            <person name="Kyrpides N.C."/>
        </authorList>
    </citation>
    <scope>NUCLEOTIDE SEQUENCE [LARGE SCALE GENOMIC DNA]</scope>
    <source>
        <strain evidence="3">ATCC 33309 / DSM 7299 / CCUG 15893 / LMG 7604 / NCTC 12251 / CI</strain>
    </source>
</reference>
<evidence type="ECO:0000313" key="3">
    <source>
        <dbReference type="Proteomes" id="UP000000939"/>
    </source>
</evidence>
<dbReference type="STRING" id="572480.Arnit_2308"/>
<dbReference type="AlphaFoldDB" id="D5V0Z7"/>
<dbReference type="EMBL" id="CP001999">
    <property type="protein sequence ID" value="ADG93959.1"/>
    <property type="molecule type" value="Genomic_DNA"/>
</dbReference>